<sequence>MSGQGYVDDAVDALAQSSVYVSPELSGATALHDQLTAQVGDASIGVAVFSDNAALEASGPEILSEIAAAHPDTATIIVAVGDDLLAGSRVLATNEAMQIANAAEASGADVGDALTETIQGVIAATPADAPALGVDAGPFIGIALGVAALVAAGAVIFGVTRSRRRATRQAGAHPLPEPVRTHVRTLQALSAEYARAGGAGIAGAVEMAHDAGTIAANTTELFDRLDRKGEEGQRAAAAVEYGETLRKLTGALDRDYLLDILTHPDLWDDPEERVREVRTAVSAFSTELVENIKQVNARRGLHFQVSLDGLIGRRKELQEWDRAFERADGDTGPVPRGD</sequence>
<keyword evidence="1" id="KW-0812">Transmembrane</keyword>
<organism evidence="2 3">
    <name type="scientific">Microbacterium allomyrinae</name>
    <dbReference type="NCBI Taxonomy" id="2830666"/>
    <lineage>
        <taxon>Bacteria</taxon>
        <taxon>Bacillati</taxon>
        <taxon>Actinomycetota</taxon>
        <taxon>Actinomycetes</taxon>
        <taxon>Micrococcales</taxon>
        <taxon>Microbacteriaceae</taxon>
        <taxon>Microbacterium</taxon>
    </lineage>
</organism>
<keyword evidence="1" id="KW-1133">Transmembrane helix</keyword>
<dbReference type="EMBL" id="JAGTTN010000001">
    <property type="protein sequence ID" value="MCC2031770.1"/>
    <property type="molecule type" value="Genomic_DNA"/>
</dbReference>
<feature type="transmembrane region" description="Helical" evidence="1">
    <location>
        <begin position="139"/>
        <end position="159"/>
    </location>
</feature>
<reference evidence="2" key="1">
    <citation type="submission" date="2021-04" db="EMBL/GenBank/DDBJ databases">
        <title>Microbacterium tenobrionis sp. nov. and Microbacterium allomyrinae sp. nov., isolated from larvae of Tenobrio molitor and Allomyrina dichotoma, respectively.</title>
        <authorList>
            <person name="Lee S.D."/>
        </authorList>
    </citation>
    <scope>NUCLEOTIDE SEQUENCE</scope>
    <source>
        <strain evidence="2">BWT-G7</strain>
    </source>
</reference>
<evidence type="ECO:0000313" key="3">
    <source>
        <dbReference type="Proteomes" id="UP001139354"/>
    </source>
</evidence>
<proteinExistence type="predicted"/>
<gene>
    <name evidence="2" type="ORF">KEC57_06175</name>
</gene>
<dbReference type="RefSeq" id="WP_229383638.1">
    <property type="nucleotide sequence ID" value="NZ_JAGTTN010000001.1"/>
</dbReference>
<dbReference type="Proteomes" id="UP001139354">
    <property type="component" value="Unassembled WGS sequence"/>
</dbReference>
<evidence type="ECO:0000313" key="2">
    <source>
        <dbReference type="EMBL" id="MCC2031770.1"/>
    </source>
</evidence>
<keyword evidence="3" id="KW-1185">Reference proteome</keyword>
<dbReference type="AlphaFoldDB" id="A0A9X1S3A2"/>
<evidence type="ECO:0000256" key="1">
    <source>
        <dbReference type="SAM" id="Phobius"/>
    </source>
</evidence>
<name>A0A9X1S3A2_9MICO</name>
<accession>A0A9X1S3A2</accession>
<keyword evidence="1" id="KW-0472">Membrane</keyword>
<protein>
    <submittedName>
        <fullName evidence="2">Uncharacterized protein</fullName>
    </submittedName>
</protein>
<comment type="caution">
    <text evidence="2">The sequence shown here is derived from an EMBL/GenBank/DDBJ whole genome shotgun (WGS) entry which is preliminary data.</text>
</comment>